<dbReference type="Gene3D" id="1.20.1290.10">
    <property type="entry name" value="AhpD-like"/>
    <property type="match status" value="1"/>
</dbReference>
<keyword evidence="5" id="KW-1185">Reference proteome</keyword>
<name>A0A2G8R8I2_9RHOB</name>
<dbReference type="GO" id="GO:0051920">
    <property type="term" value="F:peroxiredoxin activity"/>
    <property type="evidence" value="ECO:0007669"/>
    <property type="project" value="InterPro"/>
</dbReference>
<feature type="signal peptide" evidence="1">
    <location>
        <begin position="1"/>
        <end position="20"/>
    </location>
</feature>
<feature type="chain" id="PRO_5013647899" description="Carboxymuconolactone decarboxylase" evidence="1">
    <location>
        <begin position="21"/>
        <end position="405"/>
    </location>
</feature>
<dbReference type="CDD" id="cd02233">
    <property type="entry name" value="cupin_HNL-like"/>
    <property type="match status" value="1"/>
</dbReference>
<evidence type="ECO:0000313" key="4">
    <source>
        <dbReference type="EMBL" id="PIL17860.1"/>
    </source>
</evidence>
<dbReference type="InterPro" id="IPR052512">
    <property type="entry name" value="4CMD/NDH-1_regulator"/>
</dbReference>
<comment type="caution">
    <text evidence="4">The sequence shown here is derived from an EMBL/GenBank/DDBJ whole genome shotgun (WGS) entry which is preliminary data.</text>
</comment>
<dbReference type="Proteomes" id="UP000231259">
    <property type="component" value="Unassembled WGS sequence"/>
</dbReference>
<dbReference type="Pfam" id="PF07883">
    <property type="entry name" value="Cupin_2"/>
    <property type="match status" value="1"/>
</dbReference>
<dbReference type="PANTHER" id="PTHR33570:SF9">
    <property type="entry name" value="BLL4600 PROTEIN"/>
    <property type="match status" value="1"/>
</dbReference>
<dbReference type="RefSeq" id="WP_099912963.1">
    <property type="nucleotide sequence ID" value="NZ_AWWI01000151.1"/>
</dbReference>
<feature type="domain" description="Carboxymuconolactone decarboxylase-like" evidence="2">
    <location>
        <begin position="38"/>
        <end position="122"/>
    </location>
</feature>
<accession>A0A2G8R8I2</accession>
<feature type="domain" description="Cupin type-2" evidence="3">
    <location>
        <begin position="309"/>
        <end position="376"/>
    </location>
</feature>
<evidence type="ECO:0000256" key="1">
    <source>
        <dbReference type="SAM" id="SignalP"/>
    </source>
</evidence>
<dbReference type="InterPro" id="IPR013096">
    <property type="entry name" value="Cupin_2"/>
</dbReference>
<evidence type="ECO:0008006" key="6">
    <source>
        <dbReference type="Google" id="ProtNLM"/>
    </source>
</evidence>
<proteinExistence type="predicted"/>
<dbReference type="Pfam" id="PF02627">
    <property type="entry name" value="CMD"/>
    <property type="match status" value="2"/>
</dbReference>
<dbReference type="OrthoDB" id="7507676at2"/>
<feature type="domain" description="Carboxymuconolactone decarboxylase-like" evidence="2">
    <location>
        <begin position="164"/>
        <end position="244"/>
    </location>
</feature>
<organism evidence="4 5">
    <name type="scientific">Puniceibacterium antarcticum</name>
    <dbReference type="NCBI Taxonomy" id="1206336"/>
    <lineage>
        <taxon>Bacteria</taxon>
        <taxon>Pseudomonadati</taxon>
        <taxon>Pseudomonadota</taxon>
        <taxon>Alphaproteobacteria</taxon>
        <taxon>Rhodobacterales</taxon>
        <taxon>Paracoccaceae</taxon>
        <taxon>Puniceibacterium</taxon>
    </lineage>
</organism>
<evidence type="ECO:0000313" key="5">
    <source>
        <dbReference type="Proteomes" id="UP000231259"/>
    </source>
</evidence>
<evidence type="ECO:0000259" key="2">
    <source>
        <dbReference type="Pfam" id="PF02627"/>
    </source>
</evidence>
<dbReference type="AlphaFoldDB" id="A0A2G8R8I2"/>
<dbReference type="SUPFAM" id="SSF69118">
    <property type="entry name" value="AhpD-like"/>
    <property type="match status" value="2"/>
</dbReference>
<dbReference type="InterPro" id="IPR014710">
    <property type="entry name" value="RmlC-like_jellyroll"/>
</dbReference>
<dbReference type="InterPro" id="IPR003779">
    <property type="entry name" value="CMD-like"/>
</dbReference>
<gene>
    <name evidence="4" type="ORF">P775_22800</name>
</gene>
<sequence length="405" mass="42890">MKKLPHALAFATLGALPAEAQTEATDRFASDAVYTVAPQLGRLTDDVLYGSVWTDTRTLALRDRSLITMAALLAAGQSGQIAGPVVAALDSGVTPEELSEAVTHLAFYSGWPVALSSIAVITDIFTQRGITVQIDADTNLLPYDEDAESARLAAVDANARPVSPGLADATDNVVFAEIWRRPGLAPRDRSMMTVAALIAMGQSEQVPFHLNRAMDNGLSFEEAQEIPHQVAYYTGWPKSFSALSPMRSVFEDRGEIEAAASEDDAEVTTLSVVRSGSDPAQGPGERFTGNVTVSTTFSAPGDARLSGGHVQFEAGAHTAWHSHPLGQTLYITSGCALVQIDGQDPITAATGDIVQIPADARHWHGATAEGEMTHLAILEQLDSKGTTWMEKLDAQTYAAAAAACD</sequence>
<dbReference type="EMBL" id="AWWI01000151">
    <property type="protein sequence ID" value="PIL17860.1"/>
    <property type="molecule type" value="Genomic_DNA"/>
</dbReference>
<keyword evidence="1" id="KW-0732">Signal</keyword>
<protein>
    <recommendedName>
        <fullName evidence="6">Carboxymuconolactone decarboxylase</fullName>
    </recommendedName>
</protein>
<dbReference type="InterPro" id="IPR011051">
    <property type="entry name" value="RmlC_Cupin_sf"/>
</dbReference>
<dbReference type="SUPFAM" id="SSF51182">
    <property type="entry name" value="RmlC-like cupins"/>
    <property type="match status" value="1"/>
</dbReference>
<dbReference type="InterPro" id="IPR029032">
    <property type="entry name" value="AhpD-like"/>
</dbReference>
<dbReference type="Gene3D" id="2.60.120.10">
    <property type="entry name" value="Jelly Rolls"/>
    <property type="match status" value="1"/>
</dbReference>
<dbReference type="PANTHER" id="PTHR33570">
    <property type="entry name" value="4-CARBOXYMUCONOLACTONE DECARBOXYLASE FAMILY PROTEIN"/>
    <property type="match status" value="1"/>
</dbReference>
<reference evidence="4 5" key="1">
    <citation type="submission" date="2013-09" db="EMBL/GenBank/DDBJ databases">
        <title>Genome sequencing of Phaeobacter antarcticus sp. nov. SM1211.</title>
        <authorList>
            <person name="Zhang X.-Y."/>
            <person name="Liu C."/>
            <person name="Chen X.-L."/>
            <person name="Xie B.-B."/>
            <person name="Qin Q.-L."/>
            <person name="Rong J.-C."/>
            <person name="Zhang Y.-Z."/>
        </authorList>
    </citation>
    <scope>NUCLEOTIDE SEQUENCE [LARGE SCALE GENOMIC DNA]</scope>
    <source>
        <strain evidence="4 5">SM1211</strain>
    </source>
</reference>
<dbReference type="InterPro" id="IPR047263">
    <property type="entry name" value="HNL-like_cupin"/>
</dbReference>
<evidence type="ECO:0000259" key="3">
    <source>
        <dbReference type="Pfam" id="PF07883"/>
    </source>
</evidence>